<dbReference type="EMBL" id="FMID01000066">
    <property type="protein sequence ID" value="SCL76727.1"/>
    <property type="molecule type" value="Genomic_DNA"/>
</dbReference>
<feature type="transmembrane region" description="Helical" evidence="1">
    <location>
        <begin position="12"/>
        <end position="34"/>
    </location>
</feature>
<proteinExistence type="predicted"/>
<keyword evidence="1" id="KW-0812">Transmembrane</keyword>
<keyword evidence="1" id="KW-0472">Membrane</keyword>
<sequence length="246" mass="28051">MEECSHNMRKFNIVCTRIIVIFVLVTLIALFSWVNFISPVGFVIVSLIVFLCMFTQVWYYFQRAFETKEIINSKPGLNNNVNHHAIIIAHSKGVIEETYFLSKFRSASDYMDGIDILVNCFVNHKPPIPYKIYEVTTKEEALIPIKSSNTSHIWIFGHGQRNFLNFKGGGLCYPKIKNVPEKVFVGQYHCNSILGTSLAEITKAKAWDVTRLPRITPCIRISVSKKLKQLVQSNLLMPDVGDDTCV</sequence>
<name>A0A1M4MPE2_9EURY</name>
<keyword evidence="1" id="KW-1133">Transmembrane helix</keyword>
<evidence type="ECO:0000313" key="3">
    <source>
        <dbReference type="Proteomes" id="UP000184671"/>
    </source>
</evidence>
<evidence type="ECO:0000313" key="2">
    <source>
        <dbReference type="EMBL" id="SCL76727.1"/>
    </source>
</evidence>
<dbReference type="AlphaFoldDB" id="A0A1M4MPE2"/>
<gene>
    <name evidence="2" type="ORF">L21_2669</name>
</gene>
<dbReference type="Proteomes" id="UP000184671">
    <property type="component" value="Unassembled WGS sequence"/>
</dbReference>
<organism evidence="2 3">
    <name type="scientific">Methanoculleus chikugoensis</name>
    <dbReference type="NCBI Taxonomy" id="118126"/>
    <lineage>
        <taxon>Archaea</taxon>
        <taxon>Methanobacteriati</taxon>
        <taxon>Methanobacteriota</taxon>
        <taxon>Stenosarchaea group</taxon>
        <taxon>Methanomicrobia</taxon>
        <taxon>Methanomicrobiales</taxon>
        <taxon>Methanomicrobiaceae</taxon>
        <taxon>Methanoculleus</taxon>
    </lineage>
</organism>
<feature type="transmembrane region" description="Helical" evidence="1">
    <location>
        <begin position="40"/>
        <end position="61"/>
    </location>
</feature>
<reference evidence="2 3" key="1">
    <citation type="submission" date="2016-08" db="EMBL/GenBank/DDBJ databases">
        <authorList>
            <person name="Seilhamer J.J."/>
        </authorList>
    </citation>
    <scope>NUCLEOTIDE SEQUENCE [LARGE SCALE GENOMIC DNA]</scope>
    <source>
        <strain evidence="2">L21-II-0</strain>
    </source>
</reference>
<accession>A0A1M4MPE2</accession>
<protein>
    <submittedName>
        <fullName evidence="2">Uncharacterized protein</fullName>
    </submittedName>
</protein>
<evidence type="ECO:0000256" key="1">
    <source>
        <dbReference type="SAM" id="Phobius"/>
    </source>
</evidence>